<keyword evidence="2 5" id="KW-0812">Transmembrane</keyword>
<keyword evidence="4 5" id="KW-0472">Membrane</keyword>
<dbReference type="EMBL" id="JAUFRC010000001">
    <property type="protein sequence ID" value="MDN3713165.1"/>
    <property type="molecule type" value="Genomic_DNA"/>
</dbReference>
<name>A0ABT8D8V9_9RHOB</name>
<dbReference type="InterPro" id="IPR002797">
    <property type="entry name" value="Polysacc_synth"/>
</dbReference>
<feature type="transmembrane region" description="Helical" evidence="5">
    <location>
        <begin position="34"/>
        <end position="51"/>
    </location>
</feature>
<reference evidence="7" key="1">
    <citation type="journal article" date="2019" name="Int. J. Syst. Evol. Microbiol.">
        <title>The Global Catalogue of Microorganisms (GCM) 10K type strain sequencing project: providing services to taxonomists for standard genome sequencing and annotation.</title>
        <authorList>
            <consortium name="The Broad Institute Genomics Platform"/>
            <consortium name="The Broad Institute Genome Sequencing Center for Infectious Disease"/>
            <person name="Wu L."/>
            <person name="Ma J."/>
        </authorList>
    </citation>
    <scope>NUCLEOTIDE SEQUENCE [LARGE SCALE GENOMIC DNA]</scope>
    <source>
        <strain evidence="7">CECT 8482</strain>
    </source>
</reference>
<keyword evidence="7" id="KW-1185">Reference proteome</keyword>
<proteinExistence type="predicted"/>
<organism evidence="6 7">
    <name type="scientific">Paracoccus cavernae</name>
    <dbReference type="NCBI Taxonomy" id="1571207"/>
    <lineage>
        <taxon>Bacteria</taxon>
        <taxon>Pseudomonadati</taxon>
        <taxon>Pseudomonadota</taxon>
        <taxon>Alphaproteobacteria</taxon>
        <taxon>Rhodobacterales</taxon>
        <taxon>Paracoccaceae</taxon>
        <taxon>Paracoccus</taxon>
    </lineage>
</organism>
<accession>A0ABT8D8V9</accession>
<evidence type="ECO:0000256" key="3">
    <source>
        <dbReference type="ARBA" id="ARBA00022989"/>
    </source>
</evidence>
<dbReference type="Pfam" id="PF01943">
    <property type="entry name" value="Polysacc_synt"/>
    <property type="match status" value="1"/>
</dbReference>
<gene>
    <name evidence="6" type="ORF">QWZ10_18050</name>
</gene>
<evidence type="ECO:0000313" key="6">
    <source>
        <dbReference type="EMBL" id="MDN3713165.1"/>
    </source>
</evidence>
<dbReference type="Proteomes" id="UP001243846">
    <property type="component" value="Unassembled WGS sequence"/>
</dbReference>
<keyword evidence="3 5" id="KW-1133">Transmembrane helix</keyword>
<sequence length="76" mass="8266">MGGSILSIIGFGGGQFMRLLSNLLLTRILSPDDFGLMTLVTGFLIGLTMFSDMGLGPRSSKANAAMIRRFWIRLGR</sequence>
<comment type="caution">
    <text evidence="6">The sequence shown here is derived from an EMBL/GenBank/DDBJ whole genome shotgun (WGS) entry which is preliminary data.</text>
</comment>
<evidence type="ECO:0000256" key="5">
    <source>
        <dbReference type="SAM" id="Phobius"/>
    </source>
</evidence>
<comment type="subcellular location">
    <subcellularLocation>
        <location evidence="1">Membrane</location>
        <topology evidence="1">Multi-pass membrane protein</topology>
    </subcellularLocation>
</comment>
<evidence type="ECO:0000313" key="7">
    <source>
        <dbReference type="Proteomes" id="UP001243846"/>
    </source>
</evidence>
<evidence type="ECO:0000256" key="4">
    <source>
        <dbReference type="ARBA" id="ARBA00023136"/>
    </source>
</evidence>
<evidence type="ECO:0000256" key="1">
    <source>
        <dbReference type="ARBA" id="ARBA00004141"/>
    </source>
</evidence>
<evidence type="ECO:0000256" key="2">
    <source>
        <dbReference type="ARBA" id="ARBA00022692"/>
    </source>
</evidence>
<protein>
    <submittedName>
        <fullName evidence="6">Oligosaccharide flippase family protein</fullName>
    </submittedName>
</protein>